<keyword evidence="7 8" id="KW-0624">Polysaccharide degradation</keyword>
<proteinExistence type="inferred from homology"/>
<keyword evidence="2 9" id="KW-0732">Signal</keyword>
<dbReference type="InterPro" id="IPR001547">
    <property type="entry name" value="Glyco_hydro_5"/>
</dbReference>
<feature type="signal peptide" evidence="9">
    <location>
        <begin position="1"/>
        <end position="30"/>
    </location>
</feature>
<dbReference type="PROSITE" id="PS51173">
    <property type="entry name" value="CBM2"/>
    <property type="match status" value="1"/>
</dbReference>
<dbReference type="InterPro" id="IPR008965">
    <property type="entry name" value="CBM2/CBM3_carb-bd_dom_sf"/>
</dbReference>
<evidence type="ECO:0000256" key="7">
    <source>
        <dbReference type="ARBA" id="ARBA00023326"/>
    </source>
</evidence>
<dbReference type="GO" id="GO:0030247">
    <property type="term" value="F:polysaccharide binding"/>
    <property type="evidence" value="ECO:0007669"/>
    <property type="project" value="UniProtKB-UniRule"/>
</dbReference>
<dbReference type="EC" id="3.2.1.4" evidence="8"/>
<dbReference type="Proteomes" id="UP000325787">
    <property type="component" value="Chromosome"/>
</dbReference>
<dbReference type="InterPro" id="IPR018087">
    <property type="entry name" value="Glyco_hydro_5_CS"/>
</dbReference>
<keyword evidence="12" id="KW-1185">Reference proteome</keyword>
<keyword evidence="4 8" id="KW-0136">Cellulose degradation</keyword>
<feature type="domain" description="CBM2" evidence="10">
    <location>
        <begin position="39"/>
        <end position="148"/>
    </location>
</feature>
<dbReference type="InterPro" id="IPR001919">
    <property type="entry name" value="CBD2"/>
</dbReference>
<sequence length="498" mass="52778">MPVTGQKRRVALAVSGAAVTLAGAVLSTTAEPWTTDAAAASASFACKVDYSVHDWGSGFGANVTIRNLGSTPANGWTLTYSYQGNQTLLQGWNGIWSQSGKQVTVTNLTWNARIPANGSVGLGANFSYGGSNAAPTDFAVNGAACTGLPPTTTTTPPLPGPAPALRVSGNKLVTAAGTPYRLLGVNRSSGEFACVQGKGMWDSGPVDQASVDAMKSWNIRAVRIPLNEDCWLGLSGSPSGPAYQQAVKDYANLLVANGINPVLDLHWTHGLYTGNISACPDVNATCQKPMPDMQHTPTFWTQVATAFKGNDAVVFDLFNEPYPDASNNWSDMAAAWRCLRDGGTCTGIDYEVAGMQDLVDAVRATGATNVVMTAGLTWTNDLSQWLAHKPVDPTGNLMASWHSYNFNACVTESCWDTQIGAVAAQVPVHAGEIGQDTCAHDYIDRVMSWLDAHGLGYTAWTWNPWGCSGGNVLIEDYNGTPTRTYGEGFRAHLRAVTP</sequence>
<feature type="chain" id="PRO_5038604324" description="Endoglucanase" evidence="9">
    <location>
        <begin position="31"/>
        <end position="498"/>
    </location>
</feature>
<dbReference type="AlphaFoldDB" id="A0A5Q0H1B0"/>
<dbReference type="PROSITE" id="PS00659">
    <property type="entry name" value="GLYCOSYL_HYDROL_F5"/>
    <property type="match status" value="1"/>
</dbReference>
<dbReference type="PANTHER" id="PTHR34142:SF1">
    <property type="entry name" value="GLYCOSIDE HYDROLASE FAMILY 5 DOMAIN-CONTAINING PROTEIN"/>
    <property type="match status" value="1"/>
</dbReference>
<evidence type="ECO:0000313" key="12">
    <source>
        <dbReference type="Proteomes" id="UP000325787"/>
    </source>
</evidence>
<dbReference type="KEGG" id="ssyi:EKG83_21690"/>
<dbReference type="Pfam" id="PF00150">
    <property type="entry name" value="Cellulase"/>
    <property type="match status" value="1"/>
</dbReference>
<evidence type="ECO:0000256" key="5">
    <source>
        <dbReference type="ARBA" id="ARBA00023277"/>
    </source>
</evidence>
<comment type="catalytic activity">
    <reaction evidence="1 8">
        <text>Endohydrolysis of (1-&gt;4)-beta-D-glucosidic linkages in cellulose, lichenin and cereal beta-D-glucans.</text>
        <dbReference type="EC" id="3.2.1.4"/>
    </reaction>
</comment>
<keyword evidence="3 8" id="KW-0378">Hydrolase</keyword>
<keyword evidence="5 8" id="KW-0119">Carbohydrate metabolism</keyword>
<gene>
    <name evidence="11" type="ORF">EKG83_21690</name>
</gene>
<dbReference type="Gene3D" id="3.20.20.80">
    <property type="entry name" value="Glycosidases"/>
    <property type="match status" value="1"/>
</dbReference>
<evidence type="ECO:0000256" key="6">
    <source>
        <dbReference type="ARBA" id="ARBA00023295"/>
    </source>
</evidence>
<evidence type="ECO:0000256" key="2">
    <source>
        <dbReference type="ARBA" id="ARBA00022729"/>
    </source>
</evidence>
<dbReference type="PANTHER" id="PTHR34142">
    <property type="entry name" value="ENDO-BETA-1,4-GLUCANASE A"/>
    <property type="match status" value="1"/>
</dbReference>
<evidence type="ECO:0000256" key="9">
    <source>
        <dbReference type="SAM" id="SignalP"/>
    </source>
</evidence>
<evidence type="ECO:0000259" key="10">
    <source>
        <dbReference type="PROSITE" id="PS51173"/>
    </source>
</evidence>
<evidence type="ECO:0000256" key="1">
    <source>
        <dbReference type="ARBA" id="ARBA00000966"/>
    </source>
</evidence>
<dbReference type="OrthoDB" id="182870at2"/>
<reference evidence="12" key="1">
    <citation type="journal article" date="2021" name="Curr. Microbiol.">
        <title>Complete genome of nocamycin-producing strain Saccharothrix syringae NRRL B-16468 reveals the biosynthetic potential for secondary metabolites.</title>
        <authorList>
            <person name="Mo X."/>
            <person name="Yang S."/>
        </authorList>
    </citation>
    <scope>NUCLEOTIDE SEQUENCE [LARGE SCALE GENOMIC DNA]</scope>
    <source>
        <strain evidence="12">ATCC 51364 / DSM 43886 / JCM 6844 / KCTC 9398 / NBRC 14523 / NRRL B-16468 / INA 2240</strain>
    </source>
</reference>
<dbReference type="InterPro" id="IPR012291">
    <property type="entry name" value="CBM2_carb-bd_dom_sf"/>
</dbReference>
<dbReference type="EMBL" id="CP034550">
    <property type="protein sequence ID" value="QFZ19695.1"/>
    <property type="molecule type" value="Genomic_DNA"/>
</dbReference>
<dbReference type="Pfam" id="PF00553">
    <property type="entry name" value="CBM_2"/>
    <property type="match status" value="1"/>
</dbReference>
<evidence type="ECO:0000256" key="4">
    <source>
        <dbReference type="ARBA" id="ARBA00023001"/>
    </source>
</evidence>
<dbReference type="GO" id="GO:0008810">
    <property type="term" value="F:cellulase activity"/>
    <property type="evidence" value="ECO:0007669"/>
    <property type="project" value="UniProtKB-EC"/>
</dbReference>
<protein>
    <recommendedName>
        <fullName evidence="8">Endoglucanase</fullName>
        <ecNumber evidence="8">3.2.1.4</ecNumber>
    </recommendedName>
</protein>
<dbReference type="SUPFAM" id="SSF49384">
    <property type="entry name" value="Carbohydrate-binding domain"/>
    <property type="match status" value="1"/>
</dbReference>
<evidence type="ECO:0000256" key="3">
    <source>
        <dbReference type="ARBA" id="ARBA00022801"/>
    </source>
</evidence>
<name>A0A5Q0H1B0_SACSY</name>
<accession>A0A5Q0H1B0</accession>
<keyword evidence="6 8" id="KW-0326">Glycosidase</keyword>
<dbReference type="RefSeq" id="WP_033429616.1">
    <property type="nucleotide sequence ID" value="NZ_CP034550.1"/>
</dbReference>
<evidence type="ECO:0000256" key="8">
    <source>
        <dbReference type="RuleBase" id="RU361153"/>
    </source>
</evidence>
<dbReference type="SMART" id="SM00637">
    <property type="entry name" value="CBD_II"/>
    <property type="match status" value="1"/>
</dbReference>
<evidence type="ECO:0000313" key="11">
    <source>
        <dbReference type="EMBL" id="QFZ19695.1"/>
    </source>
</evidence>
<dbReference type="GO" id="GO:0030245">
    <property type="term" value="P:cellulose catabolic process"/>
    <property type="evidence" value="ECO:0007669"/>
    <property type="project" value="UniProtKB-KW"/>
</dbReference>
<comment type="similarity">
    <text evidence="8">Belongs to the glycosyl hydrolase 5 (cellulase A) family.</text>
</comment>
<dbReference type="SUPFAM" id="SSF51445">
    <property type="entry name" value="(Trans)glycosidases"/>
    <property type="match status" value="1"/>
</dbReference>
<dbReference type="Gene3D" id="2.60.40.290">
    <property type="match status" value="1"/>
</dbReference>
<dbReference type="InterPro" id="IPR017853">
    <property type="entry name" value="GH"/>
</dbReference>
<organism evidence="11 12">
    <name type="scientific">Saccharothrix syringae</name>
    <name type="common">Nocardiopsis syringae</name>
    <dbReference type="NCBI Taxonomy" id="103733"/>
    <lineage>
        <taxon>Bacteria</taxon>
        <taxon>Bacillati</taxon>
        <taxon>Actinomycetota</taxon>
        <taxon>Actinomycetes</taxon>
        <taxon>Pseudonocardiales</taxon>
        <taxon>Pseudonocardiaceae</taxon>
        <taxon>Saccharothrix</taxon>
    </lineage>
</organism>